<reference evidence="1 2" key="1">
    <citation type="submission" date="2023-07" db="EMBL/GenBank/DDBJ databases">
        <title>Sorghum-associated microbial communities from plants grown in Nebraska, USA.</title>
        <authorList>
            <person name="Schachtman D."/>
        </authorList>
    </citation>
    <scope>NUCLEOTIDE SEQUENCE [LARGE SCALE GENOMIC DNA]</scope>
    <source>
        <strain evidence="1 2">4129</strain>
    </source>
</reference>
<dbReference type="Gene3D" id="3.30.460.10">
    <property type="entry name" value="Beta Polymerase, domain 2"/>
    <property type="match status" value="1"/>
</dbReference>
<evidence type="ECO:0000313" key="1">
    <source>
        <dbReference type="EMBL" id="MDR7210132.1"/>
    </source>
</evidence>
<accession>A0ABU1Y7C5</accession>
<dbReference type="EMBL" id="JAVDWQ010000006">
    <property type="protein sequence ID" value="MDR7210132.1"/>
    <property type="molecule type" value="Genomic_DNA"/>
</dbReference>
<dbReference type="InterPro" id="IPR043519">
    <property type="entry name" value="NT_sf"/>
</dbReference>
<gene>
    <name evidence="1" type="ORF">J2W48_002072</name>
</gene>
<keyword evidence="2" id="KW-1185">Reference proteome</keyword>
<proteinExistence type="predicted"/>
<evidence type="ECO:0000313" key="2">
    <source>
        <dbReference type="Proteomes" id="UP001269081"/>
    </source>
</evidence>
<dbReference type="SUPFAM" id="SSF81301">
    <property type="entry name" value="Nucleotidyltransferase"/>
    <property type="match status" value="1"/>
</dbReference>
<name>A0ABU1Y7C5_9FLAO</name>
<dbReference type="RefSeq" id="WP_310280898.1">
    <property type="nucleotide sequence ID" value="NZ_JAVDWQ010000006.1"/>
</dbReference>
<protein>
    <submittedName>
        <fullName evidence="1">Nucleotidyltransferase</fullName>
    </submittedName>
</protein>
<dbReference type="Proteomes" id="UP001269081">
    <property type="component" value="Unassembled WGS sequence"/>
</dbReference>
<organism evidence="1 2">
    <name type="scientific">Flavobacterium piscis</name>
    <dbReference type="NCBI Taxonomy" id="1114874"/>
    <lineage>
        <taxon>Bacteria</taxon>
        <taxon>Pseudomonadati</taxon>
        <taxon>Bacteroidota</taxon>
        <taxon>Flavobacteriia</taxon>
        <taxon>Flavobacteriales</taxon>
        <taxon>Flavobacteriaceae</taxon>
        <taxon>Flavobacterium</taxon>
    </lineage>
</organism>
<sequence length="111" mass="13352">MKNSEKYHKWISKNINTEHFFLAFIFGSVARNVEKPNDCDLFLVTKHKTNSDLWKTMRLENENLKNNFFECFDLELSIQLFSKDEFNEELSFIKLTLERQKTLIIDELNIK</sequence>
<comment type="caution">
    <text evidence="1">The sequence shown here is derived from an EMBL/GenBank/DDBJ whole genome shotgun (WGS) entry which is preliminary data.</text>
</comment>